<evidence type="ECO:0000313" key="2">
    <source>
        <dbReference type="Proteomes" id="UP000638918"/>
    </source>
</evidence>
<comment type="caution">
    <text evidence="1">The sequence shown here is derived from an EMBL/GenBank/DDBJ whole genome shotgun (WGS) entry which is preliminary data.</text>
</comment>
<reference evidence="1 2" key="1">
    <citation type="submission" date="2020-08" db="EMBL/GenBank/DDBJ databases">
        <title>A Genomic Blueprint of the Chicken Gut Microbiome.</title>
        <authorList>
            <person name="Gilroy R."/>
            <person name="Ravi A."/>
            <person name="Getino M."/>
            <person name="Pursley I."/>
            <person name="Horton D.L."/>
            <person name="Alikhan N.-F."/>
            <person name="Baker D."/>
            <person name="Gharbi K."/>
            <person name="Hall N."/>
            <person name="Watson M."/>
            <person name="Adriaenssens E.M."/>
            <person name="Foster-Nyarko E."/>
            <person name="Jarju S."/>
            <person name="Secka A."/>
            <person name="Antonio M."/>
            <person name="Oren A."/>
            <person name="Chaudhuri R."/>
            <person name="La Ragione R.M."/>
            <person name="Hildebrand F."/>
            <person name="Pallen M.J."/>
        </authorList>
    </citation>
    <scope>NUCLEOTIDE SEQUENCE [LARGE SCALE GENOMIC DNA]</scope>
    <source>
        <strain evidence="1 2">Sa3CVA3</strain>
    </source>
</reference>
<dbReference type="EMBL" id="JACSQU010000003">
    <property type="protein sequence ID" value="MBD7942152.1"/>
    <property type="molecule type" value="Genomic_DNA"/>
</dbReference>
<name>A0ABR8R2Y0_9CAUL</name>
<protein>
    <recommendedName>
        <fullName evidence="3">DNA-directed DNA polymerase family A palm domain-containing protein</fullName>
    </recommendedName>
</protein>
<dbReference type="RefSeq" id="WP_191744546.1">
    <property type="nucleotide sequence ID" value="NZ_JACSQU010000003.1"/>
</dbReference>
<gene>
    <name evidence="1" type="ORF">H9656_12230</name>
</gene>
<dbReference type="Proteomes" id="UP000638918">
    <property type="component" value="Unassembled WGS sequence"/>
</dbReference>
<accession>A0ABR8R2Y0</accession>
<sequence>MRDEDDVSPIQDRRHLTDSRPIRWDREAATSRASAAIDALLDDLEAWEPKRARRRRAADRGRLRVILEAVTLELWLARRDTSTRWLAYSRGDLGYVGPDRYRHPEASKTTVTLVADFLTSTGLAEGRAGSYRREDHGFGQSGRGYLSRLRGTDGLLAWAGEQGLTDDDVALNDRFELIRLKGPAKTRRGRKPLLHYDDTPDTTAMRDRLRSWAAMMAGHEVTLGAHRTSGGKTPPGDPLEDPLGDAEEFQARGAGSCRLYRIFNDGRWDRGGRFYGGWWQGLSKADRERLLIDGEETVELDFASLHPRLCYQLNGAPLAADDDPYAVPGVPDTLRDVVKIAMMQLLNAQPGKARVKAPPGATARLKGRMSYKALVARLEARHGSISNWFRQGLRGLELQAIDAAIADVVMNYFTVAMKRPILPVHDSFIVARRDERKLAETMALAYQGQLSRLVAAPAAPVIRGFSSGEEEADFLAFAARWS</sequence>
<evidence type="ECO:0000313" key="1">
    <source>
        <dbReference type="EMBL" id="MBD7942152.1"/>
    </source>
</evidence>
<keyword evidence="2" id="KW-1185">Reference proteome</keyword>
<proteinExistence type="predicted"/>
<organism evidence="1 2">
    <name type="scientific">Brevundimonas guildfordensis</name>
    <dbReference type="NCBI Taxonomy" id="2762241"/>
    <lineage>
        <taxon>Bacteria</taxon>
        <taxon>Pseudomonadati</taxon>
        <taxon>Pseudomonadota</taxon>
        <taxon>Alphaproteobacteria</taxon>
        <taxon>Caulobacterales</taxon>
        <taxon>Caulobacteraceae</taxon>
        <taxon>Brevundimonas</taxon>
    </lineage>
</organism>
<evidence type="ECO:0008006" key="3">
    <source>
        <dbReference type="Google" id="ProtNLM"/>
    </source>
</evidence>